<feature type="domain" description="Response regulatory" evidence="6">
    <location>
        <begin position="2"/>
        <end position="118"/>
    </location>
</feature>
<proteinExistence type="predicted"/>
<dbReference type="GO" id="GO:0000160">
    <property type="term" value="P:phosphorelay signal transduction system"/>
    <property type="evidence" value="ECO:0007669"/>
    <property type="project" value="InterPro"/>
</dbReference>
<keyword evidence="9" id="KW-1185">Reference proteome</keyword>
<dbReference type="GO" id="GO:0043709">
    <property type="term" value="P:cell adhesion involved in single-species biofilm formation"/>
    <property type="evidence" value="ECO:0007669"/>
    <property type="project" value="TreeGrafter"/>
</dbReference>
<dbReference type="CDD" id="cd01949">
    <property type="entry name" value="GGDEF"/>
    <property type="match status" value="1"/>
</dbReference>
<protein>
    <recommendedName>
        <fullName evidence="2">diguanylate cyclase</fullName>
        <ecNumber evidence="2">2.7.7.65</ecNumber>
    </recommendedName>
</protein>
<dbReference type="AlphaFoldDB" id="C5BNH0"/>
<organism evidence="8 9">
    <name type="scientific">Teredinibacter turnerae (strain ATCC 39867 / T7901)</name>
    <dbReference type="NCBI Taxonomy" id="377629"/>
    <lineage>
        <taxon>Bacteria</taxon>
        <taxon>Pseudomonadati</taxon>
        <taxon>Pseudomonadota</taxon>
        <taxon>Gammaproteobacteria</taxon>
        <taxon>Cellvibrionales</taxon>
        <taxon>Cellvibrionaceae</taxon>
        <taxon>Teredinibacter</taxon>
    </lineage>
</organism>
<evidence type="ECO:0000256" key="5">
    <source>
        <dbReference type="SAM" id="Coils"/>
    </source>
</evidence>
<dbReference type="eggNOG" id="COG3706">
    <property type="taxonomic scope" value="Bacteria"/>
</dbReference>
<dbReference type="PROSITE" id="PS50110">
    <property type="entry name" value="RESPONSE_REGULATORY"/>
    <property type="match status" value="2"/>
</dbReference>
<dbReference type="InterPro" id="IPR043128">
    <property type="entry name" value="Rev_trsase/Diguanyl_cyclase"/>
</dbReference>
<comment type="caution">
    <text evidence="4">Lacks conserved residue(s) required for the propagation of feature annotation.</text>
</comment>
<dbReference type="Pfam" id="PF00990">
    <property type="entry name" value="GGDEF"/>
    <property type="match status" value="1"/>
</dbReference>
<dbReference type="NCBIfam" id="TIGR00254">
    <property type="entry name" value="GGDEF"/>
    <property type="match status" value="1"/>
</dbReference>
<gene>
    <name evidence="8" type="ordered locus">TERTU_2963</name>
</gene>
<dbReference type="SMART" id="SM00448">
    <property type="entry name" value="REC"/>
    <property type="match status" value="2"/>
</dbReference>
<dbReference type="Proteomes" id="UP000009080">
    <property type="component" value="Chromosome"/>
</dbReference>
<evidence type="ECO:0000256" key="4">
    <source>
        <dbReference type="PROSITE-ProRule" id="PRU00169"/>
    </source>
</evidence>
<name>C5BNH0_TERTT</name>
<dbReference type="EC" id="2.7.7.65" evidence="2"/>
<dbReference type="RefSeq" id="WP_015817678.1">
    <property type="nucleotide sequence ID" value="NC_012997.1"/>
</dbReference>
<dbReference type="InterPro" id="IPR000160">
    <property type="entry name" value="GGDEF_dom"/>
</dbReference>
<dbReference type="SMART" id="SM00267">
    <property type="entry name" value="GGDEF"/>
    <property type="match status" value="1"/>
</dbReference>
<dbReference type="InterPro" id="IPR029787">
    <property type="entry name" value="Nucleotide_cyclase"/>
</dbReference>
<evidence type="ECO:0000313" key="9">
    <source>
        <dbReference type="Proteomes" id="UP000009080"/>
    </source>
</evidence>
<dbReference type="EMBL" id="CP001614">
    <property type="protein sequence ID" value="ACR11566.1"/>
    <property type="molecule type" value="Genomic_DNA"/>
</dbReference>
<feature type="modified residue" description="4-aspartylphosphate" evidence="4">
    <location>
        <position position="51"/>
    </location>
</feature>
<evidence type="ECO:0000259" key="6">
    <source>
        <dbReference type="PROSITE" id="PS50110"/>
    </source>
</evidence>
<comment type="cofactor">
    <cofactor evidence="1">
        <name>Mg(2+)</name>
        <dbReference type="ChEBI" id="CHEBI:18420"/>
    </cofactor>
</comment>
<feature type="coiled-coil region" evidence="5">
    <location>
        <begin position="113"/>
        <end position="140"/>
    </location>
</feature>
<evidence type="ECO:0000259" key="7">
    <source>
        <dbReference type="PROSITE" id="PS50887"/>
    </source>
</evidence>
<dbReference type="SUPFAM" id="SSF55073">
    <property type="entry name" value="Nucleotide cyclase"/>
    <property type="match status" value="1"/>
</dbReference>
<accession>C5BNH0</accession>
<dbReference type="SUPFAM" id="SSF52172">
    <property type="entry name" value="CheY-like"/>
    <property type="match status" value="2"/>
</dbReference>
<dbReference type="Pfam" id="PF00072">
    <property type="entry name" value="Response_reg"/>
    <property type="match status" value="2"/>
</dbReference>
<evidence type="ECO:0000256" key="1">
    <source>
        <dbReference type="ARBA" id="ARBA00001946"/>
    </source>
</evidence>
<feature type="domain" description="Response regulatory" evidence="6">
    <location>
        <begin position="310"/>
        <end position="426"/>
    </location>
</feature>
<dbReference type="eggNOG" id="COG0784">
    <property type="taxonomic scope" value="Bacteria"/>
</dbReference>
<dbReference type="GO" id="GO:1902201">
    <property type="term" value="P:negative regulation of bacterial-type flagellum-dependent cell motility"/>
    <property type="evidence" value="ECO:0007669"/>
    <property type="project" value="TreeGrafter"/>
</dbReference>
<reference evidence="8 9" key="1">
    <citation type="journal article" date="2009" name="PLoS ONE">
        <title>The complete genome of Teredinibacter turnerae T7901: an intracellular endosymbiont of marine wood-boring bivalves (shipworms).</title>
        <authorList>
            <person name="Yang J.C."/>
            <person name="Madupu R."/>
            <person name="Durkin A.S."/>
            <person name="Ekborg N.A."/>
            <person name="Pedamallu C.S."/>
            <person name="Hostetler J.B."/>
            <person name="Radune D."/>
            <person name="Toms B.S."/>
            <person name="Henrissat B."/>
            <person name="Coutinho P.M."/>
            <person name="Schwarz S."/>
            <person name="Field L."/>
            <person name="Trindade-Silva A.E."/>
            <person name="Soares C.A.G."/>
            <person name="Elshahawi S."/>
            <person name="Hanora A."/>
            <person name="Schmidt E.W."/>
            <person name="Haygood M.G."/>
            <person name="Posfai J."/>
            <person name="Benner J."/>
            <person name="Madinger C."/>
            <person name="Nove J."/>
            <person name="Anton B."/>
            <person name="Chaudhary K."/>
            <person name="Foster J."/>
            <person name="Holman A."/>
            <person name="Kumar S."/>
            <person name="Lessard P.A."/>
            <person name="Luyten Y.A."/>
            <person name="Slatko B."/>
            <person name="Wood N."/>
            <person name="Wu B."/>
            <person name="Teplitski M."/>
            <person name="Mougous J.D."/>
            <person name="Ward N."/>
            <person name="Eisen J.A."/>
            <person name="Badger J.H."/>
            <person name="Distel D.L."/>
        </authorList>
    </citation>
    <scope>NUCLEOTIDE SEQUENCE [LARGE SCALE GENOMIC DNA]</scope>
    <source>
        <strain evidence="9">ATCC 39867 / T7901</strain>
    </source>
</reference>
<dbReference type="Gene3D" id="3.30.70.270">
    <property type="match status" value="1"/>
</dbReference>
<evidence type="ECO:0000313" key="8">
    <source>
        <dbReference type="EMBL" id="ACR11566.1"/>
    </source>
</evidence>
<dbReference type="STRING" id="377629.TERTU_2963"/>
<comment type="catalytic activity">
    <reaction evidence="3">
        <text>2 GTP = 3',3'-c-di-GMP + 2 diphosphate</text>
        <dbReference type="Rhea" id="RHEA:24898"/>
        <dbReference type="ChEBI" id="CHEBI:33019"/>
        <dbReference type="ChEBI" id="CHEBI:37565"/>
        <dbReference type="ChEBI" id="CHEBI:58805"/>
        <dbReference type="EC" id="2.7.7.65"/>
    </reaction>
</comment>
<dbReference type="FunFam" id="3.30.70.270:FF:000001">
    <property type="entry name" value="Diguanylate cyclase domain protein"/>
    <property type="match status" value="1"/>
</dbReference>
<dbReference type="HOGENOM" id="CLU_000445_11_28_6"/>
<sequence>MKILLVEDSPTLRHATSTYIRNAGHDPILAKSGEEALQIVDTTPVDMIIMDVEMPGLDGFETTRLIREWLGEHWVPIIFVTGLSEDANLREGIDVGGDDYLVKPVNQVILSAKIRAMERILNMRNELNRLNEELVQLSQRDSLTGLFNRRTFEEKSTEVWRHATRSQQPVTVILMDIDYFKLYNDEYGHQAGDRCIRMVANALHRCLNRPNDIVARYGGEEFIALLPNTPIEGAQHLTELIRETVEEMHIKHRGSKMSDRVTVSLGSTTTNFTTAIDLNRLISQADRALYEAKNDGRNRATVTLHSPEATVLVVDDDEQSLHTIHQALEGHCALITTRNATECLRFARDRYPDIILLEVYLPGVNGFEICRKLKADPDTSHIPVVLLSSSSETSELIEFARQVKASACFQKPLDTHKLIAHVRKALKN</sequence>
<dbReference type="InterPro" id="IPR011006">
    <property type="entry name" value="CheY-like_superfamily"/>
</dbReference>
<keyword evidence="4" id="KW-0597">Phosphoprotein</keyword>
<dbReference type="InterPro" id="IPR050469">
    <property type="entry name" value="Diguanylate_Cyclase"/>
</dbReference>
<dbReference type="OrthoDB" id="9812260at2"/>
<feature type="domain" description="GGDEF" evidence="7">
    <location>
        <begin position="168"/>
        <end position="305"/>
    </location>
</feature>
<dbReference type="PANTHER" id="PTHR45138">
    <property type="entry name" value="REGULATORY COMPONENTS OF SENSORY TRANSDUCTION SYSTEM"/>
    <property type="match status" value="1"/>
</dbReference>
<dbReference type="PANTHER" id="PTHR45138:SF9">
    <property type="entry name" value="DIGUANYLATE CYCLASE DGCM-RELATED"/>
    <property type="match status" value="1"/>
</dbReference>
<evidence type="ECO:0000256" key="2">
    <source>
        <dbReference type="ARBA" id="ARBA00012528"/>
    </source>
</evidence>
<dbReference type="GO" id="GO:0005886">
    <property type="term" value="C:plasma membrane"/>
    <property type="evidence" value="ECO:0007669"/>
    <property type="project" value="TreeGrafter"/>
</dbReference>
<evidence type="ECO:0000256" key="3">
    <source>
        <dbReference type="ARBA" id="ARBA00034247"/>
    </source>
</evidence>
<dbReference type="Gene3D" id="3.40.50.2300">
    <property type="match status" value="2"/>
</dbReference>
<dbReference type="GO" id="GO:0052621">
    <property type="term" value="F:diguanylate cyclase activity"/>
    <property type="evidence" value="ECO:0007669"/>
    <property type="project" value="UniProtKB-EC"/>
</dbReference>
<dbReference type="KEGG" id="ttu:TERTU_2963"/>
<dbReference type="InterPro" id="IPR001789">
    <property type="entry name" value="Sig_transdc_resp-reg_receiver"/>
</dbReference>
<dbReference type="CDD" id="cd17574">
    <property type="entry name" value="REC_OmpR"/>
    <property type="match status" value="1"/>
</dbReference>
<dbReference type="PROSITE" id="PS50887">
    <property type="entry name" value="GGDEF"/>
    <property type="match status" value="1"/>
</dbReference>
<keyword evidence="5" id="KW-0175">Coiled coil</keyword>